<dbReference type="Proteomes" id="UP000244173">
    <property type="component" value="Chromosome"/>
</dbReference>
<dbReference type="KEGG" id="maer:DAI18_16515"/>
<proteinExistence type="predicted"/>
<dbReference type="Pfam" id="PF05768">
    <property type="entry name" value="Glrx-like"/>
    <property type="match status" value="1"/>
</dbReference>
<organism evidence="1 2">
    <name type="scientific">Microvirgula aerodenitrificans</name>
    <dbReference type="NCBI Taxonomy" id="57480"/>
    <lineage>
        <taxon>Bacteria</taxon>
        <taxon>Pseudomonadati</taxon>
        <taxon>Pseudomonadota</taxon>
        <taxon>Betaproteobacteria</taxon>
        <taxon>Neisseriales</taxon>
        <taxon>Aquaspirillaceae</taxon>
        <taxon>Microvirgula</taxon>
    </lineage>
</organism>
<name>A0A2S0PFI3_9NEIS</name>
<dbReference type="InterPro" id="IPR008554">
    <property type="entry name" value="Glutaredoxin-like"/>
</dbReference>
<dbReference type="Gene3D" id="3.40.30.10">
    <property type="entry name" value="Glutaredoxin"/>
    <property type="match status" value="1"/>
</dbReference>
<dbReference type="AlphaFoldDB" id="A0A2S0PFI3"/>
<evidence type="ECO:0000313" key="2">
    <source>
        <dbReference type="Proteomes" id="UP000244173"/>
    </source>
</evidence>
<dbReference type="SUPFAM" id="SSF52833">
    <property type="entry name" value="Thioredoxin-like"/>
    <property type="match status" value="1"/>
</dbReference>
<reference evidence="1 2" key="1">
    <citation type="submission" date="2018-04" db="EMBL/GenBank/DDBJ databases">
        <title>Denitrifier Microvirgula.</title>
        <authorList>
            <person name="Anderson E."/>
            <person name="Jang J."/>
            <person name="Ishii S."/>
        </authorList>
    </citation>
    <scope>NUCLEOTIDE SEQUENCE [LARGE SCALE GENOMIC DNA]</scope>
    <source>
        <strain evidence="1 2">BE2.4</strain>
    </source>
</reference>
<protein>
    <submittedName>
        <fullName evidence="1">Thioredoxin family protein</fullName>
    </submittedName>
</protein>
<evidence type="ECO:0000313" key="1">
    <source>
        <dbReference type="EMBL" id="AVY96144.1"/>
    </source>
</evidence>
<accession>A0A2S0PFI3</accession>
<keyword evidence="2" id="KW-1185">Reference proteome</keyword>
<sequence length="64" mass="7029">MRAALAPYVERGAVELTVIEVDDDPALVDKYDELVPVLCGPDGREVCHWHFDQAKLAACLAEFG</sequence>
<dbReference type="OrthoDB" id="8779161at2"/>
<dbReference type="EMBL" id="CP028519">
    <property type="protein sequence ID" value="AVY96144.1"/>
    <property type="molecule type" value="Genomic_DNA"/>
</dbReference>
<dbReference type="InterPro" id="IPR036249">
    <property type="entry name" value="Thioredoxin-like_sf"/>
</dbReference>
<dbReference type="STRING" id="1122240.GCA_000620105_02293"/>
<gene>
    <name evidence="1" type="ORF">DAI18_16515</name>
</gene>